<accession>A0ABD5P832</accession>
<evidence type="ECO:0000259" key="1">
    <source>
        <dbReference type="Pfam" id="PF00582"/>
    </source>
</evidence>
<dbReference type="InterPro" id="IPR006015">
    <property type="entry name" value="Universal_stress_UspA"/>
</dbReference>
<dbReference type="EMBL" id="JBHSDS010000003">
    <property type="protein sequence ID" value="MFC4357035.1"/>
    <property type="molecule type" value="Genomic_DNA"/>
</dbReference>
<dbReference type="PRINTS" id="PR01438">
    <property type="entry name" value="UNVRSLSTRESS"/>
</dbReference>
<organism evidence="2 3">
    <name type="scientific">Halobium salinum</name>
    <dbReference type="NCBI Taxonomy" id="1364940"/>
    <lineage>
        <taxon>Archaea</taxon>
        <taxon>Methanobacteriati</taxon>
        <taxon>Methanobacteriota</taxon>
        <taxon>Stenosarchaea group</taxon>
        <taxon>Halobacteria</taxon>
        <taxon>Halobacteriales</taxon>
        <taxon>Haloferacaceae</taxon>
        <taxon>Halobium</taxon>
    </lineage>
</organism>
<proteinExistence type="predicted"/>
<dbReference type="InterPro" id="IPR014729">
    <property type="entry name" value="Rossmann-like_a/b/a_fold"/>
</dbReference>
<gene>
    <name evidence="2" type="ORF">ACFO0N_03620</name>
</gene>
<protein>
    <submittedName>
        <fullName evidence="2">Universal stress protein</fullName>
    </submittedName>
</protein>
<dbReference type="Gene3D" id="3.40.50.620">
    <property type="entry name" value="HUPs"/>
    <property type="match status" value="1"/>
</dbReference>
<name>A0ABD5P832_9EURY</name>
<reference evidence="2 3" key="1">
    <citation type="journal article" date="2019" name="Int. J. Syst. Evol. Microbiol.">
        <title>The Global Catalogue of Microorganisms (GCM) 10K type strain sequencing project: providing services to taxonomists for standard genome sequencing and annotation.</title>
        <authorList>
            <consortium name="The Broad Institute Genomics Platform"/>
            <consortium name="The Broad Institute Genome Sequencing Center for Infectious Disease"/>
            <person name="Wu L."/>
            <person name="Ma J."/>
        </authorList>
    </citation>
    <scope>NUCLEOTIDE SEQUENCE [LARGE SCALE GENOMIC DNA]</scope>
    <source>
        <strain evidence="2 3">CGMCC 1.12553</strain>
    </source>
</reference>
<dbReference type="Proteomes" id="UP001595921">
    <property type="component" value="Unassembled WGS sequence"/>
</dbReference>
<sequence length="136" mass="14489">MYRVLLPVDGNVDRALEQASFVAALPVDPADLSVTVVHALTEEGDQQGELRQVGNVRSVRRAVEALREAGFDPEVDEIGEPPAETIRETAEALAADLVVMGAGKRSAAREAMFGSVSRRVIRGTDRPVTVVGPAVE</sequence>
<evidence type="ECO:0000313" key="2">
    <source>
        <dbReference type="EMBL" id="MFC4357035.1"/>
    </source>
</evidence>
<evidence type="ECO:0000313" key="3">
    <source>
        <dbReference type="Proteomes" id="UP001595921"/>
    </source>
</evidence>
<comment type="caution">
    <text evidence="2">The sequence shown here is derived from an EMBL/GenBank/DDBJ whole genome shotgun (WGS) entry which is preliminary data.</text>
</comment>
<feature type="domain" description="UspA" evidence="1">
    <location>
        <begin position="3"/>
        <end position="131"/>
    </location>
</feature>
<dbReference type="InterPro" id="IPR006016">
    <property type="entry name" value="UspA"/>
</dbReference>
<keyword evidence="3" id="KW-1185">Reference proteome</keyword>
<dbReference type="RefSeq" id="WP_267621799.1">
    <property type="nucleotide sequence ID" value="NZ_JAODIW010000006.1"/>
</dbReference>
<dbReference type="SUPFAM" id="SSF52402">
    <property type="entry name" value="Adenine nucleotide alpha hydrolases-like"/>
    <property type="match status" value="1"/>
</dbReference>
<dbReference type="Pfam" id="PF00582">
    <property type="entry name" value="Usp"/>
    <property type="match status" value="1"/>
</dbReference>
<dbReference type="CDD" id="cd00293">
    <property type="entry name" value="USP-like"/>
    <property type="match status" value="1"/>
</dbReference>
<dbReference type="AlphaFoldDB" id="A0ABD5P832"/>